<proteinExistence type="predicted"/>
<organism evidence="1 2">
    <name type="scientific">Devosia crocina</name>
    <dbReference type="NCBI Taxonomy" id="429728"/>
    <lineage>
        <taxon>Bacteria</taxon>
        <taxon>Pseudomonadati</taxon>
        <taxon>Pseudomonadota</taxon>
        <taxon>Alphaproteobacteria</taxon>
        <taxon>Hyphomicrobiales</taxon>
        <taxon>Devosiaceae</taxon>
        <taxon>Devosia</taxon>
    </lineage>
</organism>
<dbReference type="Proteomes" id="UP000199074">
    <property type="component" value="Unassembled WGS sequence"/>
</dbReference>
<evidence type="ECO:0000313" key="2">
    <source>
        <dbReference type="Proteomes" id="UP000199074"/>
    </source>
</evidence>
<dbReference type="EMBL" id="FPCK01000004">
    <property type="protein sequence ID" value="SFV38616.1"/>
    <property type="molecule type" value="Genomic_DNA"/>
</dbReference>
<reference evidence="1 2" key="1">
    <citation type="submission" date="2016-10" db="EMBL/GenBank/DDBJ databases">
        <authorList>
            <person name="de Groot N.N."/>
        </authorList>
    </citation>
    <scope>NUCLEOTIDE SEQUENCE [LARGE SCALE GENOMIC DNA]</scope>
    <source>
        <strain evidence="1 2">IPL20</strain>
    </source>
</reference>
<sequence length="83" mass="9303">MLHRFKTGQMLELRASPRQSIRPSGPCEVISCLPHEGGPLLYRVRSQREIIDRVVDEFDLSPSSASKTDFAEAESAFSVAIKR</sequence>
<dbReference type="AlphaFoldDB" id="A0A1I7NVC5"/>
<keyword evidence="2" id="KW-1185">Reference proteome</keyword>
<gene>
    <name evidence="1" type="ORF">SAMN05216456_3527</name>
</gene>
<name>A0A1I7NVC5_9HYPH</name>
<protein>
    <submittedName>
        <fullName evidence="1">Uncharacterized protein</fullName>
    </submittedName>
</protein>
<evidence type="ECO:0000313" key="1">
    <source>
        <dbReference type="EMBL" id="SFV38616.1"/>
    </source>
</evidence>
<accession>A0A1I7NVC5</accession>